<dbReference type="Proteomes" id="UP000034681">
    <property type="component" value="Unassembled WGS sequence"/>
</dbReference>
<gene>
    <name evidence="7" type="ORF">PROH_13400</name>
</gene>
<keyword evidence="8" id="KW-1185">Reference proteome</keyword>
<keyword evidence="5 6" id="KW-0472">Membrane</keyword>
<feature type="transmembrane region" description="Helical" evidence="6">
    <location>
        <begin position="199"/>
        <end position="218"/>
    </location>
</feature>
<feature type="transmembrane region" description="Helical" evidence="6">
    <location>
        <begin position="141"/>
        <end position="163"/>
    </location>
</feature>
<reference evidence="7" key="1">
    <citation type="submission" date="2012-04" db="EMBL/GenBank/DDBJ databases">
        <authorList>
            <person name="Borisov I.G."/>
            <person name="Ivanikova N.V."/>
            <person name="Pinevich A.V."/>
        </authorList>
    </citation>
    <scope>NUCLEOTIDE SEQUENCE</scope>
    <source>
        <strain evidence="7">CALU 1027</strain>
    </source>
</reference>
<evidence type="ECO:0000256" key="2">
    <source>
        <dbReference type="ARBA" id="ARBA00010350"/>
    </source>
</evidence>
<dbReference type="InterPro" id="IPR006214">
    <property type="entry name" value="Bax_inhibitor_1-related"/>
</dbReference>
<feature type="transmembrane region" description="Helical" evidence="6">
    <location>
        <begin position="114"/>
        <end position="134"/>
    </location>
</feature>
<protein>
    <submittedName>
        <fullName evidence="7">Permease</fullName>
    </submittedName>
</protein>
<dbReference type="OrthoDB" id="5177430at2"/>
<comment type="subcellular location">
    <subcellularLocation>
        <location evidence="1">Membrane</location>
        <topology evidence="1">Multi-pass membrane protein</topology>
    </subcellularLocation>
</comment>
<evidence type="ECO:0000313" key="7">
    <source>
        <dbReference type="EMBL" id="KKI98841.1"/>
    </source>
</evidence>
<dbReference type="EMBL" id="AJTX02000006">
    <property type="protein sequence ID" value="KKI98841.1"/>
    <property type="molecule type" value="Genomic_DNA"/>
</dbReference>
<dbReference type="eggNOG" id="COG0670">
    <property type="taxonomic scope" value="Bacteria"/>
</dbReference>
<accession>A0A0M2PWV7</accession>
<organism evidence="7 8">
    <name type="scientific">Prochlorothrix hollandica PCC 9006 = CALU 1027</name>
    <dbReference type="NCBI Taxonomy" id="317619"/>
    <lineage>
        <taxon>Bacteria</taxon>
        <taxon>Bacillati</taxon>
        <taxon>Cyanobacteriota</taxon>
        <taxon>Cyanophyceae</taxon>
        <taxon>Prochlorotrichales</taxon>
        <taxon>Prochlorotrichaceae</taxon>
        <taxon>Prochlorothrix</taxon>
    </lineage>
</organism>
<dbReference type="GO" id="GO:0005886">
    <property type="term" value="C:plasma membrane"/>
    <property type="evidence" value="ECO:0007669"/>
    <property type="project" value="TreeGrafter"/>
</dbReference>
<comment type="caution">
    <text evidence="7">The sequence shown here is derived from an EMBL/GenBank/DDBJ whole genome shotgun (WGS) entry which is preliminary data.</text>
</comment>
<dbReference type="PANTHER" id="PTHR23291">
    <property type="entry name" value="BAX INHIBITOR-RELATED"/>
    <property type="match status" value="1"/>
</dbReference>
<keyword evidence="4 6" id="KW-1133">Transmembrane helix</keyword>
<sequence length="227" mass="24669">MIAVAQARPSDRARFIRRTYTHLAGAVGAFALLEYGFIQSGFAGAMAQAIAGSRYAWLMVLGGFALLGWMARTLAANTSPEMQYIGLGLYVFMQALIFAPMIFIAVYFTSPEVLPTAALLTAMMFAGLTAVVFITQKDFSFLGGILTMGGFVALGLIICSVIFGFSLGLFFSFFMVVFASGAILYDTSNIMKHYAVDQHVAASLELFASVALLFWYVLRILMSLSRD</sequence>
<proteinExistence type="inferred from homology"/>
<evidence type="ECO:0000256" key="5">
    <source>
        <dbReference type="ARBA" id="ARBA00023136"/>
    </source>
</evidence>
<evidence type="ECO:0000256" key="1">
    <source>
        <dbReference type="ARBA" id="ARBA00004141"/>
    </source>
</evidence>
<dbReference type="PANTHER" id="PTHR23291:SF50">
    <property type="entry name" value="PROTEIN LIFEGUARD 4"/>
    <property type="match status" value="1"/>
</dbReference>
<feature type="transmembrane region" description="Helical" evidence="6">
    <location>
        <begin position="55"/>
        <end position="75"/>
    </location>
</feature>
<feature type="transmembrane region" description="Helical" evidence="6">
    <location>
        <begin position="169"/>
        <end position="187"/>
    </location>
</feature>
<evidence type="ECO:0000256" key="6">
    <source>
        <dbReference type="RuleBase" id="RU004379"/>
    </source>
</evidence>
<name>A0A0M2PWV7_PROHO</name>
<evidence type="ECO:0000256" key="4">
    <source>
        <dbReference type="ARBA" id="ARBA00022989"/>
    </source>
</evidence>
<feature type="transmembrane region" description="Helical" evidence="6">
    <location>
        <begin position="87"/>
        <end position="108"/>
    </location>
</feature>
<comment type="similarity">
    <text evidence="2 6">Belongs to the BI1 family.</text>
</comment>
<evidence type="ECO:0000313" key="8">
    <source>
        <dbReference type="Proteomes" id="UP000034681"/>
    </source>
</evidence>
<dbReference type="STRING" id="317619.GCA_000332315_01812"/>
<dbReference type="RefSeq" id="WP_017712290.1">
    <property type="nucleotide sequence ID" value="NZ_KB235937.1"/>
</dbReference>
<feature type="transmembrane region" description="Helical" evidence="6">
    <location>
        <begin position="20"/>
        <end position="43"/>
    </location>
</feature>
<dbReference type="Pfam" id="PF01027">
    <property type="entry name" value="Bax1-I"/>
    <property type="match status" value="1"/>
</dbReference>
<keyword evidence="3 6" id="KW-0812">Transmembrane</keyword>
<dbReference type="AlphaFoldDB" id="A0A0M2PWV7"/>
<evidence type="ECO:0000256" key="3">
    <source>
        <dbReference type="ARBA" id="ARBA00022692"/>
    </source>
</evidence>